<keyword evidence="3" id="KW-0560">Oxidoreductase</keyword>
<evidence type="ECO:0000256" key="3">
    <source>
        <dbReference type="ARBA" id="ARBA00023002"/>
    </source>
</evidence>
<dbReference type="InterPro" id="IPR036291">
    <property type="entry name" value="NAD(P)-bd_dom_sf"/>
</dbReference>
<dbReference type="KEGG" id="nnu:104607243"/>
<dbReference type="Gene3D" id="3.40.50.720">
    <property type="entry name" value="NAD(P)-binding Rossmann-like Domain"/>
    <property type="match status" value="1"/>
</dbReference>
<accession>A0A1U8ATE3</accession>
<dbReference type="PRINTS" id="PR00081">
    <property type="entry name" value="GDHRDH"/>
</dbReference>
<dbReference type="InterPro" id="IPR002347">
    <property type="entry name" value="SDR_fam"/>
</dbReference>
<dbReference type="GO" id="GO:0005829">
    <property type="term" value="C:cytosol"/>
    <property type="evidence" value="ECO:0000318"/>
    <property type="project" value="GO_Central"/>
</dbReference>
<dbReference type="SUPFAM" id="SSF51735">
    <property type="entry name" value="NAD(P)-binding Rossmann-fold domains"/>
    <property type="match status" value="1"/>
</dbReference>
<evidence type="ECO:0000256" key="4">
    <source>
        <dbReference type="RuleBase" id="RU000363"/>
    </source>
</evidence>
<dbReference type="PROSITE" id="PS00061">
    <property type="entry name" value="ADH_SHORT"/>
    <property type="match status" value="1"/>
</dbReference>
<evidence type="ECO:0000256" key="2">
    <source>
        <dbReference type="ARBA" id="ARBA00006484"/>
    </source>
</evidence>
<dbReference type="OMA" id="MYFSYGN"/>
<evidence type="ECO:0000313" key="5">
    <source>
        <dbReference type="Proteomes" id="UP000189703"/>
    </source>
</evidence>
<dbReference type="GeneID" id="104607243"/>
<dbReference type="Pfam" id="PF00106">
    <property type="entry name" value="adh_short"/>
    <property type="match status" value="1"/>
</dbReference>
<dbReference type="GO" id="GO:0016491">
    <property type="term" value="F:oxidoreductase activity"/>
    <property type="evidence" value="ECO:0000318"/>
    <property type="project" value="GO_Central"/>
</dbReference>
<dbReference type="InterPro" id="IPR020904">
    <property type="entry name" value="Sc_DH/Rdtase_CS"/>
</dbReference>
<dbReference type="InParanoid" id="A0A1U8ATE3"/>
<dbReference type="GO" id="GO:0016020">
    <property type="term" value="C:membrane"/>
    <property type="evidence" value="ECO:0007669"/>
    <property type="project" value="UniProtKB-SubCell"/>
</dbReference>
<evidence type="ECO:0000256" key="1">
    <source>
        <dbReference type="ARBA" id="ARBA00004606"/>
    </source>
</evidence>
<dbReference type="PANTHER" id="PTHR43391:SF78">
    <property type="entry name" value="11-BETA-HYDROXYSTEROID DEHYDROGENASE 1B-LIKE ISOFORM X1"/>
    <property type="match status" value="1"/>
</dbReference>
<proteinExistence type="inferred from homology"/>
<dbReference type="PANTHER" id="PTHR43391">
    <property type="entry name" value="RETINOL DEHYDROGENASE-RELATED"/>
    <property type="match status" value="1"/>
</dbReference>
<protein>
    <submittedName>
        <fullName evidence="6">11-beta-hydroxysteroid dehydrogenase-like 4A isoform X1</fullName>
    </submittedName>
</protein>
<dbReference type="NCBIfam" id="NF004825">
    <property type="entry name" value="PRK06181.1"/>
    <property type="match status" value="1"/>
</dbReference>
<gene>
    <name evidence="6" type="primary">LOC104607243</name>
</gene>
<name>A0A1U8ATE3_NELNU</name>
<dbReference type="OrthoDB" id="1933717at2759"/>
<dbReference type="AlphaFoldDB" id="A0A1U8ATE3"/>
<comment type="subcellular location">
    <subcellularLocation>
        <location evidence="1">Membrane</location>
        <topology evidence="1">Single-pass type II membrane protein</topology>
    </subcellularLocation>
</comment>
<dbReference type="RefSeq" id="XP_010271120.1">
    <property type="nucleotide sequence ID" value="XM_010272818.2"/>
</dbReference>
<reference evidence="6" key="1">
    <citation type="submission" date="2025-08" db="UniProtKB">
        <authorList>
            <consortium name="RefSeq"/>
        </authorList>
    </citation>
    <scope>IDENTIFICATION</scope>
</reference>
<dbReference type="eggNOG" id="KOG1205">
    <property type="taxonomic scope" value="Eukaryota"/>
</dbReference>
<sequence>MRRRSGLAEIHPVLVRKRLDLLLTSGASHAHPTMHWEHLTYLLIIHGRCSQCTVTVRRPSRSRFSWLFSCISRSIFSENMAGKVVVITGGSSGIGEVYRSSTHIAYEYAKRRASLVLVARREAKLQSVAERTRQLGSPDVVIVPADVSMAAECKRFVEEAVNHFGRLDHLVCNAGVVVYCPVEDTTNVEKLRPVMDINFWGPVYATHFALPHLRKSKGRIIVNASMKGWLVSPWSILYGASKAAIVSFCETLRVELAQDVKVTIVAPGFVNSEITQGKHISKEGEVEVDQEMSKVMSGKFPVESTEDCARAIVDGVCRGDRYIIEPSWYRILLQFQFLCPELVEWFARSLYKTKPQDAATKRDAMGLKKY</sequence>
<dbReference type="PRINTS" id="PR00080">
    <property type="entry name" value="SDRFAMILY"/>
</dbReference>
<evidence type="ECO:0000313" key="6">
    <source>
        <dbReference type="RefSeq" id="XP_010271120.1"/>
    </source>
</evidence>
<dbReference type="STRING" id="4432.A0A1U8ATE3"/>
<keyword evidence="5" id="KW-1185">Reference proteome</keyword>
<comment type="similarity">
    <text evidence="2 4">Belongs to the short-chain dehydrogenases/reductases (SDR) family.</text>
</comment>
<organism evidence="5 6">
    <name type="scientific">Nelumbo nucifera</name>
    <name type="common">Sacred lotus</name>
    <dbReference type="NCBI Taxonomy" id="4432"/>
    <lineage>
        <taxon>Eukaryota</taxon>
        <taxon>Viridiplantae</taxon>
        <taxon>Streptophyta</taxon>
        <taxon>Embryophyta</taxon>
        <taxon>Tracheophyta</taxon>
        <taxon>Spermatophyta</taxon>
        <taxon>Magnoliopsida</taxon>
        <taxon>Proteales</taxon>
        <taxon>Nelumbonaceae</taxon>
        <taxon>Nelumbo</taxon>
    </lineage>
</organism>
<dbReference type="Proteomes" id="UP000189703">
    <property type="component" value="Unplaced"/>
</dbReference>